<accession>A0ABT9KKB6</accession>
<protein>
    <recommendedName>
        <fullName evidence="4">AAA family ATPase</fullName>
    </recommendedName>
</protein>
<organism evidence="2 3">
    <name type="scientific">Streptomyces demainii</name>
    <dbReference type="NCBI Taxonomy" id="588122"/>
    <lineage>
        <taxon>Bacteria</taxon>
        <taxon>Bacillati</taxon>
        <taxon>Actinomycetota</taxon>
        <taxon>Actinomycetes</taxon>
        <taxon>Kitasatosporales</taxon>
        <taxon>Streptomycetaceae</taxon>
        <taxon>Streptomyces</taxon>
    </lineage>
</organism>
<dbReference type="InterPro" id="IPR027417">
    <property type="entry name" value="P-loop_NTPase"/>
</dbReference>
<dbReference type="SUPFAM" id="SSF52540">
    <property type="entry name" value="P-loop containing nucleoside triphosphate hydrolases"/>
    <property type="match status" value="1"/>
</dbReference>
<reference evidence="2 3" key="1">
    <citation type="submission" date="2023-07" db="EMBL/GenBank/DDBJ databases">
        <title>Sequencing the genomes of 1000 actinobacteria strains.</title>
        <authorList>
            <person name="Klenk H.-P."/>
        </authorList>
    </citation>
    <scope>NUCLEOTIDE SEQUENCE [LARGE SCALE GENOMIC DNA]</scope>
    <source>
        <strain evidence="2 3">DSM 41600</strain>
    </source>
</reference>
<evidence type="ECO:0000313" key="2">
    <source>
        <dbReference type="EMBL" id="MDP9608851.1"/>
    </source>
</evidence>
<feature type="region of interest" description="Disordered" evidence="1">
    <location>
        <begin position="324"/>
        <end position="386"/>
    </location>
</feature>
<evidence type="ECO:0000313" key="3">
    <source>
        <dbReference type="Proteomes" id="UP001234880"/>
    </source>
</evidence>
<keyword evidence="3" id="KW-1185">Reference proteome</keyword>
<dbReference type="RefSeq" id="WP_307110182.1">
    <property type="nucleotide sequence ID" value="NZ_JAURUE010000001.1"/>
</dbReference>
<name>A0ABT9KKB6_9ACTN</name>
<feature type="compositionally biased region" description="Polar residues" evidence="1">
    <location>
        <begin position="340"/>
        <end position="349"/>
    </location>
</feature>
<evidence type="ECO:0008006" key="4">
    <source>
        <dbReference type="Google" id="ProtNLM"/>
    </source>
</evidence>
<dbReference type="Pfam" id="PF13481">
    <property type="entry name" value="AAA_25"/>
    <property type="match status" value="1"/>
</dbReference>
<dbReference type="Gene3D" id="3.40.50.300">
    <property type="entry name" value="P-loop containing nucleotide triphosphate hydrolases"/>
    <property type="match status" value="1"/>
</dbReference>
<feature type="compositionally biased region" description="Pro residues" evidence="1">
    <location>
        <begin position="16"/>
        <end position="28"/>
    </location>
</feature>
<gene>
    <name evidence="2" type="ORF">JOF35_001128</name>
</gene>
<feature type="region of interest" description="Disordered" evidence="1">
    <location>
        <begin position="1"/>
        <end position="29"/>
    </location>
</feature>
<dbReference type="Proteomes" id="UP001234880">
    <property type="component" value="Unassembled WGS sequence"/>
</dbReference>
<evidence type="ECO:0000256" key="1">
    <source>
        <dbReference type="SAM" id="MobiDB-lite"/>
    </source>
</evidence>
<comment type="caution">
    <text evidence="2">The sequence shown here is derived from an EMBL/GenBank/DDBJ whole genome shotgun (WGS) entry which is preliminary data.</text>
</comment>
<dbReference type="EMBL" id="JAURUE010000001">
    <property type="protein sequence ID" value="MDP9608851.1"/>
    <property type="molecule type" value="Genomic_DNA"/>
</dbReference>
<proteinExistence type="predicted"/>
<sequence>MTNPIPPLHLYSVPRDPVPGQPPPPPRPRTAWTADQLMATEFPEPRWAVPGILSEGVNLLAGPPKVGKSWMSLGLGLAVASGGRAFDSVPVDGGPVLYLALEDTPRRLQSRMGKLLGGQPAPAGLTLVTECPPLPQGGNEAIAGWLDRNPDARMVVIDVFAKMRGPSIPGASAYDADYAAVGHAKRLADHYGVAVVLVHHVRKAGSDDFLTEVSGTNGLAGAADATLVLKRSRGQADGVLHVTGRDVEEAEYALSLHQASGAWQMLDGPVTDHTISDTRAAILRAVRANPGAKPKAIVQALPQTDADTVRRTCSRMAADGQLVKDGAGRYFPPDSRTTDHSASGVSQLSDCPVTSPDQPELPGQPKTGGVRLSHSDDPTHANRRTR</sequence>